<feature type="transmembrane region" description="Helical" evidence="1">
    <location>
        <begin position="171"/>
        <end position="188"/>
    </location>
</feature>
<dbReference type="AlphaFoldDB" id="A0A2K3YIT4"/>
<protein>
    <submittedName>
        <fullName evidence="2">Uncharacterized protein</fullName>
    </submittedName>
</protein>
<feature type="transmembrane region" description="Helical" evidence="1">
    <location>
        <begin position="84"/>
        <end position="107"/>
    </location>
</feature>
<dbReference type="Proteomes" id="UP000242752">
    <property type="component" value="Unassembled WGS sequence"/>
</dbReference>
<dbReference type="OrthoDB" id="2414436at2"/>
<sequence>MMTLLKRNLNLTDQSRYMRIGSYIFIFLIAICYYILDPNLFIAYMVLLMLALSFSPIFINHYLNRNKAYIMFRSLPMSDHKLLASFNLLTWLICAIQITSTAFVWLIAPLPMVFEIMATQLGITFFIATFCIKTMLEEATSKWRTYGIGLFLVFQLFLGIIGPLLVGVDLFWFRVFPWVFLIISFFSYQIKTLIRYRRLGHNKINL</sequence>
<keyword evidence="1" id="KW-1133">Transmembrane helix</keyword>
<dbReference type="EMBL" id="PPRF01000076">
    <property type="protein sequence ID" value="PNZ25505.1"/>
    <property type="molecule type" value="Genomic_DNA"/>
</dbReference>
<comment type="caution">
    <text evidence="2">The sequence shown here is derived from an EMBL/GenBank/DDBJ whole genome shotgun (WGS) entry which is preliminary data.</text>
</comment>
<reference evidence="2 3" key="1">
    <citation type="submission" date="2017-08" db="EMBL/GenBank/DDBJ databases">
        <title>Draft genome sequences of 64 type strains of genus Staph aureus.</title>
        <authorList>
            <person name="Cole K."/>
            <person name="Golubchik T."/>
            <person name="Russell J."/>
            <person name="Foster D."/>
            <person name="Llewelyn M."/>
            <person name="Wilson D."/>
            <person name="Crook D."/>
            <person name="Paul J."/>
        </authorList>
    </citation>
    <scope>NUCLEOTIDE SEQUENCE [LARGE SCALE GENOMIC DNA]</scope>
    <source>
        <strain evidence="2 3">DSM 21968</strain>
    </source>
</reference>
<keyword evidence="1" id="KW-0472">Membrane</keyword>
<accession>A0A2K3YIT4</accession>
<feature type="transmembrane region" description="Helical" evidence="1">
    <location>
        <begin position="42"/>
        <end position="63"/>
    </location>
</feature>
<organism evidence="2 3">
    <name type="scientific">Staphylococcus rostri</name>
    <dbReference type="NCBI Taxonomy" id="522262"/>
    <lineage>
        <taxon>Bacteria</taxon>
        <taxon>Bacillati</taxon>
        <taxon>Bacillota</taxon>
        <taxon>Bacilli</taxon>
        <taxon>Bacillales</taxon>
        <taxon>Staphylococcaceae</taxon>
        <taxon>Staphylococcus</taxon>
    </lineage>
</organism>
<dbReference type="RefSeq" id="WP_103358794.1">
    <property type="nucleotide sequence ID" value="NZ_CP113107.1"/>
</dbReference>
<keyword evidence="1" id="KW-0812">Transmembrane</keyword>
<keyword evidence="3" id="KW-1185">Reference proteome</keyword>
<evidence type="ECO:0000313" key="2">
    <source>
        <dbReference type="EMBL" id="PNZ25505.1"/>
    </source>
</evidence>
<feature type="transmembrane region" description="Helical" evidence="1">
    <location>
        <begin position="20"/>
        <end position="36"/>
    </location>
</feature>
<proteinExistence type="predicted"/>
<gene>
    <name evidence="2" type="ORF">CD122_09790</name>
</gene>
<evidence type="ECO:0000256" key="1">
    <source>
        <dbReference type="SAM" id="Phobius"/>
    </source>
</evidence>
<evidence type="ECO:0000313" key="3">
    <source>
        <dbReference type="Proteomes" id="UP000242752"/>
    </source>
</evidence>
<feature type="transmembrane region" description="Helical" evidence="1">
    <location>
        <begin position="144"/>
        <end position="165"/>
    </location>
</feature>
<name>A0A2K3YIT4_9STAP</name>
<feature type="transmembrane region" description="Helical" evidence="1">
    <location>
        <begin position="113"/>
        <end position="132"/>
    </location>
</feature>